<dbReference type="PANTHER" id="PTHR11207:SF32">
    <property type="entry name" value="LARGE RIBOSOMAL SUBUNIT PROTEIN ML44"/>
    <property type="match status" value="1"/>
</dbReference>
<dbReference type="Pfam" id="PF22892">
    <property type="entry name" value="DSRM_MRPL44"/>
    <property type="match status" value="1"/>
</dbReference>
<evidence type="ECO:0000256" key="5">
    <source>
        <dbReference type="ARBA" id="ARBA00023128"/>
    </source>
</evidence>
<dbReference type="InterPro" id="IPR044443">
    <property type="entry name" value="Ribosomal_mL44_DSRM_fung"/>
</dbReference>
<dbReference type="GO" id="GO:0006396">
    <property type="term" value="P:RNA processing"/>
    <property type="evidence" value="ECO:0007669"/>
    <property type="project" value="InterPro"/>
</dbReference>
<reference evidence="11" key="1">
    <citation type="journal article" date="2019" name="G3 (Bethesda)">
        <title>Genome Assemblies of Two Rare Opportunistic Yeast Pathogens: Diutina rugosa (syn. Candida rugosa) and Trichomonascus ciferrii (syn. Candida ciferrii).</title>
        <authorList>
            <person name="Mixao V."/>
            <person name="Saus E."/>
            <person name="Hansen A.P."/>
            <person name="Lass-Florl C."/>
            <person name="Gabaldon T."/>
        </authorList>
    </citation>
    <scope>NUCLEOTIDE SEQUENCE</scope>
    <source>
        <strain evidence="11">CBS 4856</strain>
    </source>
</reference>
<feature type="domain" description="DRBM" evidence="10">
    <location>
        <begin position="275"/>
        <end position="311"/>
    </location>
</feature>
<keyword evidence="5" id="KW-0496">Mitochondrion</keyword>
<dbReference type="SMART" id="SM00535">
    <property type="entry name" value="RIBOc"/>
    <property type="match status" value="1"/>
</dbReference>
<gene>
    <name evidence="11" type="ORF">TRICI_001563</name>
</gene>
<dbReference type="SUPFAM" id="SSF54768">
    <property type="entry name" value="dsRNA-binding domain-like"/>
    <property type="match status" value="1"/>
</dbReference>
<dbReference type="SMART" id="SM00358">
    <property type="entry name" value="DSRM"/>
    <property type="match status" value="1"/>
</dbReference>
<keyword evidence="12" id="KW-1185">Reference proteome</keyword>
<dbReference type="InterPro" id="IPR036389">
    <property type="entry name" value="RNase_III_sf"/>
</dbReference>
<dbReference type="Gene3D" id="1.10.1520.10">
    <property type="entry name" value="Ribonuclease III domain"/>
    <property type="match status" value="1"/>
</dbReference>
<dbReference type="InterPro" id="IPR044444">
    <property type="entry name" value="Ribosomal_mL44_DSRM_metazoa"/>
</dbReference>
<dbReference type="GO" id="GO:0005739">
    <property type="term" value="C:mitochondrion"/>
    <property type="evidence" value="ECO:0007669"/>
    <property type="project" value="TreeGrafter"/>
</dbReference>
<dbReference type="InterPro" id="IPR000999">
    <property type="entry name" value="RNase_III_dom"/>
</dbReference>
<evidence type="ECO:0000256" key="1">
    <source>
        <dbReference type="ARBA" id="ARBA00004173"/>
    </source>
</evidence>
<dbReference type="Pfam" id="PF22935">
    <property type="entry name" value="RM44_endonuclase"/>
    <property type="match status" value="1"/>
</dbReference>
<protein>
    <recommendedName>
        <fullName evidence="8">Large ribosomal subunit protein mL44</fullName>
    </recommendedName>
</protein>
<dbReference type="CDD" id="cd19873">
    <property type="entry name" value="DSRM_MRPL3_like"/>
    <property type="match status" value="1"/>
</dbReference>
<comment type="subcellular location">
    <subcellularLocation>
        <location evidence="1">Mitochondrion</location>
    </subcellularLocation>
</comment>
<evidence type="ECO:0000256" key="8">
    <source>
        <dbReference type="ARBA" id="ARBA00035187"/>
    </source>
</evidence>
<dbReference type="AlphaFoldDB" id="A0A642V8Z9"/>
<evidence type="ECO:0000256" key="6">
    <source>
        <dbReference type="ARBA" id="ARBA00023274"/>
    </source>
</evidence>
<evidence type="ECO:0000256" key="4">
    <source>
        <dbReference type="ARBA" id="ARBA00022980"/>
    </source>
</evidence>
<accession>A0A642V8Z9</accession>
<dbReference type="PROSITE" id="PS50137">
    <property type="entry name" value="DS_RBD"/>
    <property type="match status" value="1"/>
</dbReference>
<sequence length="339" mass="37807">MLLRGLRRGLVRQYSTATKNLYRVPEDVRRFSEHNRADKTPYEPIDDAVARKSPRLLALHSRLGLEESFAYSTLGRALICRSADLKFADNAGMARFGKELISLYVHEYFTVKYPRLPPTVLKHVVGLYSSVKSLARVGSNMGVEVDSRPPLARYLAEEKDEDLLGKLVYTPETTEREAGVIEVLEDEKIRTDQNEALASFVRALVAGTYAHCGLERARELIHSYIIRPHKIDMSSLLAFDQPTRELAVLCAREGLAAPVSRLMFETGRYSRAPVFVVGVFSGKSKLGEGQGSSLKEAKTRASVNALKGWYLYSPQYAKLPSDPSFSPDSTHIDQGVVIV</sequence>
<evidence type="ECO:0000256" key="3">
    <source>
        <dbReference type="ARBA" id="ARBA00022946"/>
    </source>
</evidence>
<dbReference type="PANTHER" id="PTHR11207">
    <property type="entry name" value="RIBONUCLEASE III"/>
    <property type="match status" value="1"/>
</dbReference>
<dbReference type="InterPro" id="IPR055189">
    <property type="entry name" value="RM44_endonuclase"/>
</dbReference>
<dbReference type="VEuPathDB" id="FungiDB:TRICI_001563"/>
<dbReference type="GO" id="GO:0003725">
    <property type="term" value="F:double-stranded RNA binding"/>
    <property type="evidence" value="ECO:0007669"/>
    <property type="project" value="InterPro"/>
</dbReference>
<evidence type="ECO:0000256" key="2">
    <source>
        <dbReference type="ARBA" id="ARBA00022884"/>
    </source>
</evidence>
<evidence type="ECO:0000256" key="9">
    <source>
        <dbReference type="PROSITE-ProRule" id="PRU00266"/>
    </source>
</evidence>
<proteinExistence type="inferred from homology"/>
<evidence type="ECO:0000313" key="12">
    <source>
        <dbReference type="Proteomes" id="UP000761534"/>
    </source>
</evidence>
<keyword evidence="6" id="KW-0687">Ribonucleoprotein</keyword>
<dbReference type="EMBL" id="SWFS01000112">
    <property type="protein sequence ID" value="KAA8916281.1"/>
    <property type="molecule type" value="Genomic_DNA"/>
</dbReference>
<dbReference type="Proteomes" id="UP000761534">
    <property type="component" value="Unassembled WGS sequence"/>
</dbReference>
<evidence type="ECO:0000259" key="10">
    <source>
        <dbReference type="PROSITE" id="PS50137"/>
    </source>
</evidence>
<evidence type="ECO:0000256" key="7">
    <source>
        <dbReference type="ARBA" id="ARBA00024034"/>
    </source>
</evidence>
<dbReference type="SUPFAM" id="SSF69065">
    <property type="entry name" value="RNase III domain-like"/>
    <property type="match status" value="1"/>
</dbReference>
<dbReference type="InterPro" id="IPR014720">
    <property type="entry name" value="dsRBD_dom"/>
</dbReference>
<dbReference type="GO" id="GO:0003735">
    <property type="term" value="F:structural constituent of ribosome"/>
    <property type="evidence" value="ECO:0007669"/>
    <property type="project" value="TreeGrafter"/>
</dbReference>
<comment type="caution">
    <text evidence="11">The sequence shown here is derived from an EMBL/GenBank/DDBJ whole genome shotgun (WGS) entry which is preliminary data.</text>
</comment>
<dbReference type="GO" id="GO:0004525">
    <property type="term" value="F:ribonuclease III activity"/>
    <property type="evidence" value="ECO:0007669"/>
    <property type="project" value="InterPro"/>
</dbReference>
<keyword evidence="3" id="KW-0809">Transit peptide</keyword>
<dbReference type="OrthoDB" id="67027at2759"/>
<evidence type="ECO:0000313" key="11">
    <source>
        <dbReference type="EMBL" id="KAA8916281.1"/>
    </source>
</evidence>
<name>A0A642V8Z9_9ASCO</name>
<organism evidence="11 12">
    <name type="scientific">Trichomonascus ciferrii</name>
    <dbReference type="NCBI Taxonomy" id="44093"/>
    <lineage>
        <taxon>Eukaryota</taxon>
        <taxon>Fungi</taxon>
        <taxon>Dikarya</taxon>
        <taxon>Ascomycota</taxon>
        <taxon>Saccharomycotina</taxon>
        <taxon>Dipodascomycetes</taxon>
        <taxon>Dipodascales</taxon>
        <taxon>Trichomonascaceae</taxon>
        <taxon>Trichomonascus</taxon>
        <taxon>Trichomonascus ciferrii complex</taxon>
    </lineage>
</organism>
<dbReference type="Gene3D" id="3.30.160.20">
    <property type="match status" value="1"/>
</dbReference>
<keyword evidence="2 9" id="KW-0694">RNA-binding</keyword>
<keyword evidence="4" id="KW-0689">Ribosomal protein</keyword>
<comment type="similarity">
    <text evidence="7">Belongs to the ribonuclease III family. Mitochondrion-specific ribosomal protein mL44 subfamily.</text>
</comment>